<evidence type="ECO:0000256" key="1">
    <source>
        <dbReference type="ARBA" id="ARBA00004123"/>
    </source>
</evidence>
<dbReference type="Pfam" id="PF00454">
    <property type="entry name" value="PI3_PI4_kinase"/>
    <property type="match status" value="1"/>
</dbReference>
<dbReference type="Gene3D" id="3.30.1010.10">
    <property type="entry name" value="Phosphatidylinositol 3-kinase Catalytic Subunit, Chain A, domain 4"/>
    <property type="match status" value="1"/>
</dbReference>
<dbReference type="PROSITE" id="PS51190">
    <property type="entry name" value="FATC"/>
    <property type="match status" value="1"/>
</dbReference>
<dbReference type="EMBL" id="LR783208">
    <property type="protein sequence ID" value="CAB3224707.1"/>
    <property type="molecule type" value="mRNA"/>
</dbReference>
<evidence type="ECO:0000256" key="3">
    <source>
        <dbReference type="ARBA" id="ARBA00012513"/>
    </source>
</evidence>
<dbReference type="GO" id="GO:0004674">
    <property type="term" value="F:protein serine/threonine kinase activity"/>
    <property type="evidence" value="ECO:0007669"/>
    <property type="project" value="UniProtKB-KW"/>
</dbReference>
<dbReference type="InterPro" id="IPR057564">
    <property type="entry name" value="HEAT_ATR"/>
</dbReference>
<evidence type="ECO:0000256" key="4">
    <source>
        <dbReference type="ARBA" id="ARBA00022527"/>
    </source>
</evidence>
<name>A0A6F9D7T6_9ASCI</name>
<dbReference type="PROSITE" id="PS51189">
    <property type="entry name" value="FAT"/>
    <property type="match status" value="1"/>
</dbReference>
<evidence type="ECO:0000256" key="6">
    <source>
        <dbReference type="ARBA" id="ARBA00022741"/>
    </source>
</evidence>
<evidence type="ECO:0000256" key="7">
    <source>
        <dbReference type="ARBA" id="ARBA00022763"/>
    </source>
</evidence>
<dbReference type="Gene3D" id="1.10.1070.11">
    <property type="entry name" value="Phosphatidylinositol 3-/4-kinase, catalytic domain"/>
    <property type="match status" value="1"/>
</dbReference>
<reference evidence="17" key="1">
    <citation type="submission" date="2020-04" db="EMBL/GenBank/DDBJ databases">
        <authorList>
            <person name="Neveu A P."/>
        </authorList>
    </citation>
    <scope>NUCLEOTIDE SEQUENCE</scope>
    <source>
        <tissue evidence="17">Whole embryo</tissue>
    </source>
</reference>
<dbReference type="Pfam" id="PF02260">
    <property type="entry name" value="FATC"/>
    <property type="match status" value="1"/>
</dbReference>
<dbReference type="GO" id="GO:0000723">
    <property type="term" value="P:telomere maintenance"/>
    <property type="evidence" value="ECO:0007669"/>
    <property type="project" value="TreeGrafter"/>
</dbReference>
<evidence type="ECO:0000256" key="5">
    <source>
        <dbReference type="ARBA" id="ARBA00022679"/>
    </source>
</evidence>
<dbReference type="Pfam" id="PF08064">
    <property type="entry name" value="UME"/>
    <property type="match status" value="1"/>
</dbReference>
<dbReference type="InterPro" id="IPR014009">
    <property type="entry name" value="PIK_FAT"/>
</dbReference>
<dbReference type="PROSITE" id="PS50290">
    <property type="entry name" value="PI3_4_KINASE_3"/>
    <property type="match status" value="1"/>
</dbReference>
<dbReference type="PANTHER" id="PTHR11139">
    <property type="entry name" value="ATAXIA TELANGIECTASIA MUTATED ATM -RELATED"/>
    <property type="match status" value="1"/>
</dbReference>
<evidence type="ECO:0000256" key="11">
    <source>
        <dbReference type="ARBA" id="ARBA00023242"/>
    </source>
</evidence>
<feature type="region of interest" description="Disordered" evidence="13">
    <location>
        <begin position="1150"/>
        <end position="1179"/>
    </location>
</feature>
<feature type="region of interest" description="Disordered" evidence="13">
    <location>
        <begin position="1"/>
        <end position="40"/>
    </location>
</feature>
<keyword evidence="4" id="KW-0723">Serine/threonine-protein kinase</keyword>
<dbReference type="SMART" id="SM00802">
    <property type="entry name" value="UME"/>
    <property type="match status" value="1"/>
</dbReference>
<evidence type="ECO:0000313" key="17">
    <source>
        <dbReference type="EMBL" id="CAB3224707.1"/>
    </source>
</evidence>
<keyword evidence="8 17" id="KW-0418">Kinase</keyword>
<dbReference type="InterPro" id="IPR016024">
    <property type="entry name" value="ARM-type_fold"/>
</dbReference>
<dbReference type="Pfam" id="PF25030">
    <property type="entry name" value="M-HEAT_ATR"/>
    <property type="match status" value="1"/>
</dbReference>
<dbReference type="SUPFAM" id="SSF48371">
    <property type="entry name" value="ARM repeat"/>
    <property type="match status" value="2"/>
</dbReference>
<dbReference type="GO" id="GO:0005634">
    <property type="term" value="C:nucleus"/>
    <property type="evidence" value="ECO:0007669"/>
    <property type="project" value="UniProtKB-SubCell"/>
</dbReference>
<dbReference type="InterPro" id="IPR050517">
    <property type="entry name" value="DDR_Repair_Kinase"/>
</dbReference>
<dbReference type="GO" id="GO:0005524">
    <property type="term" value="F:ATP binding"/>
    <property type="evidence" value="ECO:0007669"/>
    <property type="project" value="UniProtKB-KW"/>
</dbReference>
<evidence type="ECO:0000256" key="2">
    <source>
        <dbReference type="ARBA" id="ARBA00010769"/>
    </source>
</evidence>
<dbReference type="SMART" id="SM01343">
    <property type="entry name" value="FATC"/>
    <property type="match status" value="1"/>
</dbReference>
<dbReference type="GO" id="GO:0006281">
    <property type="term" value="P:DNA repair"/>
    <property type="evidence" value="ECO:0007669"/>
    <property type="project" value="UniProtKB-KW"/>
</dbReference>
<evidence type="ECO:0000259" key="15">
    <source>
        <dbReference type="PROSITE" id="PS51189"/>
    </source>
</evidence>
<dbReference type="InterPro" id="IPR056802">
    <property type="entry name" value="ATR-like_M-HEAT"/>
</dbReference>
<proteinExistence type="evidence at transcript level"/>
<comment type="subcellular location">
    <subcellularLocation>
        <location evidence="1">Nucleus</location>
    </subcellularLocation>
</comment>
<dbReference type="InterPro" id="IPR012993">
    <property type="entry name" value="UME"/>
</dbReference>
<evidence type="ECO:0000256" key="9">
    <source>
        <dbReference type="ARBA" id="ARBA00022840"/>
    </source>
</evidence>
<dbReference type="FunFam" id="3.30.1010.10:FF:000011">
    <property type="entry name" value="serine/threonine-protein kinase ATR"/>
    <property type="match status" value="1"/>
</dbReference>
<dbReference type="InterPro" id="IPR000403">
    <property type="entry name" value="PI3/4_kinase_cat_dom"/>
</dbReference>
<evidence type="ECO:0000259" key="14">
    <source>
        <dbReference type="PROSITE" id="PS50290"/>
    </source>
</evidence>
<dbReference type="Pfam" id="PF23593">
    <property type="entry name" value="HEAT_ATR"/>
    <property type="match status" value="1"/>
</dbReference>
<dbReference type="SUPFAM" id="SSF56112">
    <property type="entry name" value="Protein kinase-like (PK-like)"/>
    <property type="match status" value="1"/>
</dbReference>
<organism evidence="17">
    <name type="scientific">Phallusia mammillata</name>
    <dbReference type="NCBI Taxonomy" id="59560"/>
    <lineage>
        <taxon>Eukaryota</taxon>
        <taxon>Metazoa</taxon>
        <taxon>Chordata</taxon>
        <taxon>Tunicata</taxon>
        <taxon>Ascidiacea</taxon>
        <taxon>Phlebobranchia</taxon>
        <taxon>Ascidiidae</taxon>
        <taxon>Phallusia</taxon>
    </lineage>
</organism>
<keyword evidence="5" id="KW-0808">Transferase</keyword>
<keyword evidence="10" id="KW-0234">DNA repair</keyword>
<dbReference type="InterPro" id="IPR011009">
    <property type="entry name" value="Kinase-like_dom_sf"/>
</dbReference>
<dbReference type="GO" id="GO:0000077">
    <property type="term" value="P:DNA damage checkpoint signaling"/>
    <property type="evidence" value="ECO:0007669"/>
    <property type="project" value="TreeGrafter"/>
</dbReference>
<dbReference type="Pfam" id="PF02259">
    <property type="entry name" value="FAT"/>
    <property type="match status" value="1"/>
</dbReference>
<evidence type="ECO:0000256" key="13">
    <source>
        <dbReference type="SAM" id="MobiDB-lite"/>
    </source>
</evidence>
<dbReference type="CDD" id="cd00892">
    <property type="entry name" value="PIKKc_ATR"/>
    <property type="match status" value="1"/>
</dbReference>
<dbReference type="PROSITE" id="PS00916">
    <property type="entry name" value="PI3_4_KINASE_2"/>
    <property type="match status" value="1"/>
</dbReference>
<keyword evidence="7" id="KW-0227">DNA damage</keyword>
<dbReference type="InterPro" id="IPR011989">
    <property type="entry name" value="ARM-like"/>
</dbReference>
<dbReference type="SMART" id="SM00146">
    <property type="entry name" value="PI3Kc"/>
    <property type="match status" value="1"/>
</dbReference>
<evidence type="ECO:0000256" key="12">
    <source>
        <dbReference type="ARBA" id="ARBA00024420"/>
    </source>
</evidence>
<keyword evidence="6" id="KW-0547">Nucleotide-binding</keyword>
<dbReference type="InterPro" id="IPR036940">
    <property type="entry name" value="PI3/4_kinase_cat_sf"/>
</dbReference>
<accession>A0A6F9D7T6</accession>
<keyword evidence="11" id="KW-0539">Nucleus</keyword>
<dbReference type="PANTHER" id="PTHR11139:SF69">
    <property type="entry name" value="SERINE_THREONINE-PROTEIN KINASE ATR"/>
    <property type="match status" value="1"/>
</dbReference>
<dbReference type="InterPro" id="IPR003152">
    <property type="entry name" value="FATC_dom"/>
</dbReference>
<evidence type="ECO:0000256" key="8">
    <source>
        <dbReference type="ARBA" id="ARBA00022777"/>
    </source>
</evidence>
<feature type="domain" description="PI3K/PI4K catalytic" evidence="14">
    <location>
        <begin position="1898"/>
        <end position="2206"/>
    </location>
</feature>
<dbReference type="EC" id="2.7.11.1" evidence="3"/>
<sequence>MTMLQAKSVPDVEDMDTEPAPSLSLKRHHQPKTVSASSSDTDFLTSFSSGCQGLLTQCVNYSKEWRSKSLDINLIKLSKLSAQLHAAFQGFLCSYAQYSTMHSKAQNDNISQIVHSMKFPAVFQKLTELFFAVVYDGKAKVRSSKLFVEVYEVLIDLALLFLCWMTCPVSTKDMQSIPEYCLCIFSVLWAEDHDLLDLKLPTGLTRSSTISLCQVLRDNGLSLNSPNNSHGTVFKCLRGICMFNSSLSFSWRCFILMKWGLNNTDVSVCSESLSNLSYFCTGLSTHYPVVNNLGTFIKALNVMSCNTQIIVALSKLIAPLATVLHGGYCVQVSNERIRPKQNTVAELQCGEFLCLHITSESHSVNGLNTQSMKLFGCIEKFINSFINKHGTQLDEIDLINKNLISNLPVLLNKREKQQNNAVTLSLLKRWFLCVENAADVDPDLLLLFLDPDDCEWTEKIAEHLKSFFGSAMSEKCVKMQCNMARLCGCVVAKYANSSSQPIFLSSLLHLCQLSCNNSAKASSTAHVEIERLAKMETNVLFMHRKFICQQIIETMVYSRIKSRSTFDILEDFAQLFDMRLKNFVDNNLSFLLSPVIITSCNVDPEAKEEILTVLAQSTEMPKADMIMQNFKSVFCHGVMKKADLDKLFSFLEKETRIKKDSMILLNYGSLVQHLVAHVSTNVDQVCAALHMIHQIKSPSDQKTSTSELLKPHLLSVLTFFNGQLRLSSLSLNEKQQICESIVCLLKLMDKNDVVSVCGKIVNTLCLAQHSLIDSDGASVCCRAWDTLVRCVEPANLGGILSQVVAMVLPFLDSHPEKVAATIKYLVIEKSSSTKNHFEELHFLPDHEALTKIRKFIDETVKKLFPQHSFIANLKQALKQVSHENNAVRVFALQRIRLVLQENQIAVQRHHLVGSGPSDLVRHLVSTLLSCCRDSNAQVRLLALKNLGEIGAVAPDRLSLTTESKGQSSSCNHFLFDDQDFAYDLLTSVVQAFLAAKPKHQDISAFAVQELLKVYDCHDGSKDSKGRQLWRRFPETVQAVLEPHLSSRYMLKLSEINLSSLKKPILHRKQNMGFQEWIGTMCAVLMQMATTGPEDSSKVGRVAQACAAVVRNDINVALFLLPHLVMEVLRKNCDHTNFIIEEVMAVLDSTEQMKDTRESTSTASTPSMQGNSSNKLPALRGSPLSQLSAQSVFTVLDHVTQWQRQPAPTSGGSLAKTCHAREQEIAKNFLARVPQKSLALASLRCRAHSRALLHFETYLRQSCDGKCDSEAASFLQRMFVEMDETDGVAGLVAVRGVEPTPETQLKLLQSTGALQDAVACYERIISSKPDDLTHHKGFVKCLIDLGQSTTALSVIVGMLNAHQDWEAELKPLHIEACWRLGQWDLLEEKTEAVTMTTHTDWSVAVGRTLLAIKSKQWGNCQQLLDNLYLSQTEALSAASMESCSYQRGYDSILRLHILSDLERAVSHQSQNDTNTIDDVMSLWQLRLRMVQPSFRAREPMLSLQRVLLPLLTEDISDEQTDAKRHLGKLWLQSAKLSRKSGHLQTAYSALLSAQQFALPQYCIEHAKWLWQKGESHQALLSLQRGVSEHFASATSSDEERTTRAKAMLLVAKLMEESSSFDSNTVLKQYKEVVSFMGDWEDSHFYCAKYYDKLMTALLGENRASGKAHHLYYIMYHYGRSLCYGTSHIYESLTKLLTVWFDYGANAAKMEKAGKPQSHEDVQRLVDVIADLRKRLPAYIFLVAFSQLTSRICHQHEPTYRELKEILVKVIQAFPQRSLWSMLAISKSTFKQRAARCQEIFQRVSYKSTDLSKLISDSLRLTNQLLELCNKPVTSVQPLSINTHFKSLKRTVENDSFSKIMLPLQQFMTVALPQTKEKLNEGSQTVHDPFPDPTIHIVGFNDVVEILPSLQRPKKITIRASDGSSRIFLCKPKDDLRKDARLTEFAAIVNKCLKRDPESGRRQLRIRTYAVIPLNEECGLIEWVNGVLPLRSILLQLYRQRRTLVSNRELFGWVQPKHASLQKKLDVYRNKLLPRHPPVFHEWFLSTFPDPSAWYNSKLAYARSVAVMSMVGYILGLGDRHGENILFDSNSGEAMHVDFNCLFNKGMTLEVPEIVPFRLTHNMVDAMGPTKYEGFFRRACEVTMNVLREQREPLMSVLKTFIHDPLVEWSKKGRGGASSFDENSGEVVNEKALSHMNDIDKRLRGIVAKSKGLPLSIEGHVHYLIQEATDEEKLCQMYIGWAPFM</sequence>
<feature type="domain" description="FATC" evidence="16">
    <location>
        <begin position="2211"/>
        <end position="2243"/>
    </location>
</feature>
<evidence type="ECO:0000259" key="16">
    <source>
        <dbReference type="PROSITE" id="PS51190"/>
    </source>
</evidence>
<dbReference type="Gene3D" id="1.25.10.10">
    <property type="entry name" value="Leucine-rich Repeat Variant"/>
    <property type="match status" value="1"/>
</dbReference>
<dbReference type="InterPro" id="IPR003151">
    <property type="entry name" value="PIK-rel_kinase_FAT"/>
</dbReference>
<protein>
    <recommendedName>
        <fullName evidence="12">Serine/threonine-protein kinase ATR</fullName>
        <ecNumber evidence="3">2.7.11.1</ecNumber>
    </recommendedName>
</protein>
<gene>
    <name evidence="17" type="primary">Atr</name>
</gene>
<dbReference type="InterPro" id="IPR018936">
    <property type="entry name" value="PI3/4_kinase_CS"/>
</dbReference>
<evidence type="ECO:0000256" key="10">
    <source>
        <dbReference type="ARBA" id="ARBA00023204"/>
    </source>
</evidence>
<keyword evidence="9" id="KW-0067">ATP-binding</keyword>
<comment type="similarity">
    <text evidence="2">Belongs to the PI3/PI4-kinase family. ATM subfamily.</text>
</comment>
<feature type="compositionally biased region" description="Polar residues" evidence="13">
    <location>
        <begin position="1158"/>
        <end position="1174"/>
    </location>
</feature>
<dbReference type="GO" id="GO:0005694">
    <property type="term" value="C:chromosome"/>
    <property type="evidence" value="ECO:0007669"/>
    <property type="project" value="TreeGrafter"/>
</dbReference>
<dbReference type="FunFam" id="1.10.1070.11:FF:000009">
    <property type="entry name" value="Putative serine/threonine-protein kinase ATR"/>
    <property type="match status" value="1"/>
</dbReference>
<feature type="domain" description="FAT" evidence="15">
    <location>
        <begin position="1236"/>
        <end position="1786"/>
    </location>
</feature>